<evidence type="ECO:0000259" key="5">
    <source>
        <dbReference type="Pfam" id="PF22780"/>
    </source>
</evidence>
<evidence type="ECO:0000313" key="7">
    <source>
        <dbReference type="Proteomes" id="UP001285244"/>
    </source>
</evidence>
<sequence length="391" mass="43267">MATVLIIGGGPAGMMAAYAAQKNHHTVHLFEKNEQLGKKLLCTGHGRCNVTNRSADFLSHIVSNPKFLYSALHTFSNQDMMRFLEQHHCPWIEEDQGRIFPKSQKARSILDVMTSVLSTVSIHYNEPVRHLIVEKDTCIGIATTKQNYYGDCVILATGGLTFRQTGSTGDGFRMAQEIGIPIIPCRGGLVSLETKEHYDLQGISLPVSFAIAQKKRTYKDTGEILFTHFGLSGPAIINASSSIQFPATLTMQLLPNREAHEIDHLLTNRARNKDVLSAIDFLPKRLGKVICMQAKIDPKKKMHDLTKKERHHLVEQIQSFSFALIQPRPINQAMITQGGISTKAIDAKTMTSKTIKHLKFAGEVIDVDGQTGGYNLQIAWTTGFVAGSTID</sequence>
<evidence type="ECO:0000313" key="6">
    <source>
        <dbReference type="EMBL" id="MDX8417004.1"/>
    </source>
</evidence>
<dbReference type="PANTHER" id="PTHR42887">
    <property type="entry name" value="OS12G0638800 PROTEIN"/>
    <property type="match status" value="1"/>
</dbReference>
<evidence type="ECO:0000259" key="4">
    <source>
        <dbReference type="Pfam" id="PF03486"/>
    </source>
</evidence>
<organism evidence="6 7">
    <name type="scientific">Absicoccus intestinalis</name>
    <dbReference type="NCBI Taxonomy" id="2926319"/>
    <lineage>
        <taxon>Bacteria</taxon>
        <taxon>Bacillati</taxon>
        <taxon>Bacillota</taxon>
        <taxon>Erysipelotrichia</taxon>
        <taxon>Erysipelotrichales</taxon>
        <taxon>Erysipelotrichaceae</taxon>
        <taxon>Absicoccus</taxon>
    </lineage>
</organism>
<keyword evidence="7" id="KW-1185">Reference proteome</keyword>
<dbReference type="InterPro" id="IPR057661">
    <property type="entry name" value="RsdA/BaiN/AoA(So)_Rossmann"/>
</dbReference>
<dbReference type="PANTHER" id="PTHR42887:SF2">
    <property type="entry name" value="OS12G0638800 PROTEIN"/>
    <property type="match status" value="1"/>
</dbReference>
<keyword evidence="3" id="KW-0274">FAD</keyword>
<dbReference type="NCBIfam" id="TIGR00275">
    <property type="entry name" value="aminoacetone oxidase family FAD-binding enzyme"/>
    <property type="match status" value="1"/>
</dbReference>
<dbReference type="InterPro" id="IPR055178">
    <property type="entry name" value="RsdA/BaiN/AoA(So)-like_dom"/>
</dbReference>
<name>A0ABU4WKB7_9FIRM</name>
<feature type="domain" description="RsdA/BaiN/AoA(So)-like insert" evidence="5">
    <location>
        <begin position="189"/>
        <end position="334"/>
    </location>
</feature>
<evidence type="ECO:0000256" key="3">
    <source>
        <dbReference type="ARBA" id="ARBA00022827"/>
    </source>
</evidence>
<dbReference type="SUPFAM" id="SSF160996">
    <property type="entry name" value="HI0933 insert domain-like"/>
    <property type="match status" value="1"/>
</dbReference>
<proteinExistence type="predicted"/>
<evidence type="ECO:0000256" key="2">
    <source>
        <dbReference type="ARBA" id="ARBA00022630"/>
    </source>
</evidence>
<keyword evidence="2" id="KW-0285">Flavoprotein</keyword>
<dbReference type="InterPro" id="IPR004792">
    <property type="entry name" value="BaiN-like"/>
</dbReference>
<dbReference type="Gene3D" id="3.50.50.60">
    <property type="entry name" value="FAD/NAD(P)-binding domain"/>
    <property type="match status" value="1"/>
</dbReference>
<dbReference type="RefSeq" id="WP_320325315.1">
    <property type="nucleotide sequence ID" value="NZ_JALBUS010000004.1"/>
</dbReference>
<dbReference type="Gene3D" id="1.10.8.260">
    <property type="entry name" value="HI0933 insert domain-like"/>
    <property type="match status" value="1"/>
</dbReference>
<comment type="caution">
    <text evidence="6">The sequence shown here is derived from an EMBL/GenBank/DDBJ whole genome shotgun (WGS) entry which is preliminary data.</text>
</comment>
<feature type="domain" description="RsdA/BaiN/AoA(So)-like Rossmann fold-like" evidence="4">
    <location>
        <begin position="3"/>
        <end position="388"/>
    </location>
</feature>
<dbReference type="EMBL" id="JALBUS010000004">
    <property type="protein sequence ID" value="MDX8417004.1"/>
    <property type="molecule type" value="Genomic_DNA"/>
</dbReference>
<dbReference type="InterPro" id="IPR023166">
    <property type="entry name" value="BaiN-like_dom_sf"/>
</dbReference>
<dbReference type="InterPro" id="IPR036188">
    <property type="entry name" value="FAD/NAD-bd_sf"/>
</dbReference>
<gene>
    <name evidence="6" type="ORF">MOZ64_03990</name>
</gene>
<dbReference type="Pfam" id="PF03486">
    <property type="entry name" value="HI0933_like"/>
    <property type="match status" value="1"/>
</dbReference>
<protein>
    <submittedName>
        <fullName evidence="6">NAD(P)/FAD-dependent oxidoreductase</fullName>
    </submittedName>
</protein>
<dbReference type="Proteomes" id="UP001285244">
    <property type="component" value="Unassembled WGS sequence"/>
</dbReference>
<dbReference type="PRINTS" id="PR00368">
    <property type="entry name" value="FADPNR"/>
</dbReference>
<evidence type="ECO:0000256" key="1">
    <source>
        <dbReference type="ARBA" id="ARBA00001974"/>
    </source>
</evidence>
<dbReference type="Pfam" id="PF22780">
    <property type="entry name" value="HI0933_like_1st"/>
    <property type="match status" value="1"/>
</dbReference>
<comment type="cofactor">
    <cofactor evidence="1">
        <name>FAD</name>
        <dbReference type="ChEBI" id="CHEBI:57692"/>
    </cofactor>
</comment>
<dbReference type="Gene3D" id="2.40.30.10">
    <property type="entry name" value="Translation factors"/>
    <property type="match status" value="1"/>
</dbReference>
<dbReference type="SUPFAM" id="SSF51905">
    <property type="entry name" value="FAD/NAD(P)-binding domain"/>
    <property type="match status" value="1"/>
</dbReference>
<reference evidence="6 7" key="1">
    <citation type="submission" date="2022-03" db="EMBL/GenBank/DDBJ databases">
        <title>Novel taxa within the pig intestine.</title>
        <authorList>
            <person name="Wylensek D."/>
            <person name="Bishof K."/>
            <person name="Afrizal A."/>
            <person name="Clavel T."/>
        </authorList>
    </citation>
    <scope>NUCLEOTIDE SEQUENCE [LARGE SCALE GENOMIC DNA]</scope>
    <source>
        <strain evidence="6 7">Cla-KB-P134</strain>
    </source>
</reference>
<accession>A0ABU4WKB7</accession>